<feature type="region of interest" description="Disordered" evidence="5">
    <location>
        <begin position="87"/>
        <end position="111"/>
    </location>
</feature>
<evidence type="ECO:0000256" key="3">
    <source>
        <dbReference type="ARBA" id="ARBA00022833"/>
    </source>
</evidence>
<evidence type="ECO:0000259" key="7">
    <source>
        <dbReference type="PROSITE" id="PS51141"/>
    </source>
</evidence>
<dbReference type="PANTHER" id="PTHR31251:SF108">
    <property type="entry name" value="SQUAMOSA PROMOTER-BINDING-LIKE PROTEIN 7"/>
    <property type="match status" value="1"/>
</dbReference>
<feature type="region of interest" description="Disordered" evidence="5">
    <location>
        <begin position="324"/>
        <end position="346"/>
    </location>
</feature>
<dbReference type="Pfam" id="PF26102">
    <property type="entry name" value="Ig_SPL7"/>
    <property type="match status" value="1"/>
</dbReference>
<dbReference type="GO" id="GO:0005634">
    <property type="term" value="C:nucleus"/>
    <property type="evidence" value="ECO:0000318"/>
    <property type="project" value="GO_Central"/>
</dbReference>
<evidence type="ECO:0000256" key="6">
    <source>
        <dbReference type="SAM" id="Phobius"/>
    </source>
</evidence>
<name>A0A0K9NWA8_ZOSMR</name>
<keyword evidence="2 4" id="KW-0863">Zinc-finger</keyword>
<dbReference type="Pfam" id="PF03110">
    <property type="entry name" value="SBP"/>
    <property type="match status" value="1"/>
</dbReference>
<feature type="domain" description="SBP-type" evidence="7">
    <location>
        <begin position="166"/>
        <end position="243"/>
    </location>
</feature>
<dbReference type="AlphaFoldDB" id="A0A0K9NWA8"/>
<dbReference type="SUPFAM" id="SSF103612">
    <property type="entry name" value="SBT domain"/>
    <property type="match status" value="1"/>
</dbReference>
<sequence length="823" mass="93677">MDEDCQEPSTPVGSRVSEIDPSSFLLNPDDSWDWGTYLDMHIPVEYDQQRKQNDYETHMQPFFPWETSPLPSTRQSLLPSPQPLTAATEVQTKLSVPLETGSGSDKSKVRKRDPRLVCENYLAGRIPCACPEMDKKIEEEAATVKVLDETGTANVRKKARMSAGGIAKCQVPDCQADINDLKGYHRRHRVCLRCANAKSVVLDGEPKRYCQQCGKFHILKDFDEGKRSCRRKLERHNKRRRRGPNADQKALDEKENNSIEIIHIEEVVQDDEQSKESLNETQTSNGSDSLCLSNKSVDNTLVESRGQDSDLNIRTVHSNSISSFAVSSGPQREKTDNPSVSPPPLSLLSENKNITYSTVCPTGRMSFKLYDWNPADFPRRLRRQIFQWLDSMPVELEGYIRPGCTILTIFISMPHLMWNKLSNDTVRYLHDFVKKPESLFFRRGNVHIHFNNTLFQILQDGTSLVNVKMEVQVPKLHYVYPVLFEAGKSMEIFACGSNLFQPNFRFLISFGGKYLEHELDKMEDGVKGDLSCNSGHQMLRLRIPQTDKKHFGPAFIEVENKSGLSNFMTILFAEKEIYLELQTMQQPQCNLMNPNIISKIKNEDGIQSLCEAFVSRSSSSMSDLLLDIGWFLKKPQFDDIKLFFSIGNAQRLDCLIRYLVQNESTTTLKKITSHLETMLNYLNGNEFVDQVASSQVNAVDVKSIQNCMDDANKFLHKIILHSPIQEQSDTKDGVLIHQVNTEDVIQASDRERMPLLGRKSRALLTGNKWPLDIYKSITNTRFAIFIMVGVVTCCGLCMAVLHPHKATEFAMSVRRCVFRTQNS</sequence>
<dbReference type="GO" id="GO:0000976">
    <property type="term" value="F:transcription cis-regulatory region binding"/>
    <property type="evidence" value="ECO:0000318"/>
    <property type="project" value="GO_Central"/>
</dbReference>
<keyword evidence="3" id="KW-0862">Zinc</keyword>
<keyword evidence="6" id="KW-1133">Transmembrane helix</keyword>
<dbReference type="Gene3D" id="4.10.1100.10">
    <property type="entry name" value="Transcription factor, SBP-box domain"/>
    <property type="match status" value="1"/>
</dbReference>
<evidence type="ECO:0000256" key="2">
    <source>
        <dbReference type="ARBA" id="ARBA00022771"/>
    </source>
</evidence>
<dbReference type="OrthoDB" id="514967at2759"/>
<dbReference type="InterPro" id="IPR044817">
    <property type="entry name" value="SBP-like"/>
</dbReference>
<dbReference type="InterPro" id="IPR004333">
    <property type="entry name" value="SBP_dom"/>
</dbReference>
<evidence type="ECO:0000313" key="8">
    <source>
        <dbReference type="EMBL" id="KMZ60245.1"/>
    </source>
</evidence>
<dbReference type="InterPro" id="IPR036893">
    <property type="entry name" value="SBP_sf"/>
</dbReference>
<dbReference type="PROSITE" id="PS51141">
    <property type="entry name" value="ZF_SBP"/>
    <property type="match status" value="1"/>
</dbReference>
<dbReference type="PANTHER" id="PTHR31251">
    <property type="entry name" value="SQUAMOSA PROMOTER-BINDING-LIKE PROTEIN 4"/>
    <property type="match status" value="1"/>
</dbReference>
<dbReference type="Proteomes" id="UP000036987">
    <property type="component" value="Unassembled WGS sequence"/>
</dbReference>
<organism evidence="8 9">
    <name type="scientific">Zostera marina</name>
    <name type="common">Eelgrass</name>
    <dbReference type="NCBI Taxonomy" id="29655"/>
    <lineage>
        <taxon>Eukaryota</taxon>
        <taxon>Viridiplantae</taxon>
        <taxon>Streptophyta</taxon>
        <taxon>Embryophyta</taxon>
        <taxon>Tracheophyta</taxon>
        <taxon>Spermatophyta</taxon>
        <taxon>Magnoliopsida</taxon>
        <taxon>Liliopsida</taxon>
        <taxon>Zosteraceae</taxon>
        <taxon>Zostera</taxon>
    </lineage>
</organism>
<gene>
    <name evidence="8" type="ORF">ZOSMA_5G01100</name>
</gene>
<feature type="compositionally biased region" description="Basic residues" evidence="5">
    <location>
        <begin position="233"/>
        <end position="243"/>
    </location>
</feature>
<reference evidence="9" key="1">
    <citation type="journal article" date="2016" name="Nature">
        <title>The genome of the seagrass Zostera marina reveals angiosperm adaptation to the sea.</title>
        <authorList>
            <person name="Olsen J.L."/>
            <person name="Rouze P."/>
            <person name="Verhelst B."/>
            <person name="Lin Y.-C."/>
            <person name="Bayer T."/>
            <person name="Collen J."/>
            <person name="Dattolo E."/>
            <person name="De Paoli E."/>
            <person name="Dittami S."/>
            <person name="Maumus F."/>
            <person name="Michel G."/>
            <person name="Kersting A."/>
            <person name="Lauritano C."/>
            <person name="Lohaus R."/>
            <person name="Toepel M."/>
            <person name="Tonon T."/>
            <person name="Vanneste K."/>
            <person name="Amirebrahimi M."/>
            <person name="Brakel J."/>
            <person name="Bostroem C."/>
            <person name="Chovatia M."/>
            <person name="Grimwood J."/>
            <person name="Jenkins J.W."/>
            <person name="Jueterbock A."/>
            <person name="Mraz A."/>
            <person name="Stam W.T."/>
            <person name="Tice H."/>
            <person name="Bornberg-Bauer E."/>
            <person name="Green P.J."/>
            <person name="Pearson G.A."/>
            <person name="Procaccini G."/>
            <person name="Duarte C.M."/>
            <person name="Schmutz J."/>
            <person name="Reusch T.B.H."/>
            <person name="Van de Peer Y."/>
        </authorList>
    </citation>
    <scope>NUCLEOTIDE SEQUENCE [LARGE SCALE GENOMIC DNA]</scope>
    <source>
        <strain evidence="9">cv. Finnish</strain>
    </source>
</reference>
<evidence type="ECO:0000256" key="4">
    <source>
        <dbReference type="PROSITE-ProRule" id="PRU00470"/>
    </source>
</evidence>
<dbReference type="EMBL" id="LFYR01001623">
    <property type="protein sequence ID" value="KMZ60245.1"/>
    <property type="molecule type" value="Genomic_DNA"/>
</dbReference>
<evidence type="ECO:0000256" key="5">
    <source>
        <dbReference type="SAM" id="MobiDB-lite"/>
    </source>
</evidence>
<dbReference type="GO" id="GO:0001216">
    <property type="term" value="F:DNA-binding transcription activator activity"/>
    <property type="evidence" value="ECO:0000318"/>
    <property type="project" value="GO_Central"/>
</dbReference>
<feature type="region of interest" description="Disordered" evidence="5">
    <location>
        <begin position="1"/>
        <end position="26"/>
    </location>
</feature>
<dbReference type="GO" id="GO:0008270">
    <property type="term" value="F:zinc ion binding"/>
    <property type="evidence" value="ECO:0007669"/>
    <property type="project" value="UniProtKB-KW"/>
</dbReference>
<feature type="compositionally biased region" description="Polar residues" evidence="5">
    <location>
        <begin position="279"/>
        <end position="292"/>
    </location>
</feature>
<keyword evidence="6" id="KW-0472">Membrane</keyword>
<feature type="region of interest" description="Disordered" evidence="5">
    <location>
        <begin position="233"/>
        <end position="256"/>
    </location>
</feature>
<dbReference type="OMA" id="WQSEELS"/>
<keyword evidence="1" id="KW-0479">Metal-binding</keyword>
<feature type="region of interest" description="Disordered" evidence="5">
    <location>
        <begin position="270"/>
        <end position="292"/>
    </location>
</feature>
<accession>A0A0K9NWA8</accession>
<proteinExistence type="predicted"/>
<protein>
    <recommendedName>
        <fullName evidence="7">SBP-type domain-containing protein</fullName>
    </recommendedName>
</protein>
<evidence type="ECO:0000256" key="1">
    <source>
        <dbReference type="ARBA" id="ARBA00022723"/>
    </source>
</evidence>
<keyword evidence="9" id="KW-1185">Reference proteome</keyword>
<keyword evidence="6" id="KW-0812">Transmembrane</keyword>
<feature type="transmembrane region" description="Helical" evidence="6">
    <location>
        <begin position="782"/>
        <end position="801"/>
    </location>
</feature>
<evidence type="ECO:0000313" key="9">
    <source>
        <dbReference type="Proteomes" id="UP000036987"/>
    </source>
</evidence>
<comment type="caution">
    <text evidence="8">The sequence shown here is derived from an EMBL/GenBank/DDBJ whole genome shotgun (WGS) entry which is preliminary data.</text>
</comment>